<name>A0ABT2SZI4_9FIRM</name>
<evidence type="ECO:0000256" key="4">
    <source>
        <dbReference type="ARBA" id="ARBA00022989"/>
    </source>
</evidence>
<feature type="transmembrane region" description="Helical" evidence="7">
    <location>
        <begin position="370"/>
        <end position="389"/>
    </location>
</feature>
<reference evidence="8 9" key="1">
    <citation type="journal article" date="2021" name="ISME Commun">
        <title>Automated analysis of genomic sequences facilitates high-throughput and comprehensive description of bacteria.</title>
        <authorList>
            <person name="Hitch T.C.A."/>
        </authorList>
    </citation>
    <scope>NUCLEOTIDE SEQUENCE [LARGE SCALE GENOMIC DNA]</scope>
    <source>
        <strain evidence="8 9">Sanger_18</strain>
    </source>
</reference>
<comment type="caution">
    <text evidence="8">The sequence shown here is derived from an EMBL/GenBank/DDBJ whole genome shotgun (WGS) entry which is preliminary data.</text>
</comment>
<sequence>MELYVSEFSKYVITLLIALYTYESFAVFRKKQESDRNGIYTRQNILMFGLHFSCFIVICFETGDITYLFFYAFQQIVLYATVILFRMLYPKTNRLLVNNMCMLLTVGFVILTRLSLGKAIRQFIIVMISLVIALVIPFFVSRFRFLKEWKWIYAAAGIVALGIVLVLGQTTYGSKLSYTIAGLTFQPSEFVKIIFVFFVASALYKAAGFFEVFTTAVIAAAHVIILVCSKDLGSALIFFVVYVLMVVVASRNWLYLLAGVSGGSVAAYLAYRVFPHIQVRVQAFKDPWSVIDSTGYQITQSLFAITSGGWFGLGLFKGTPESIPFVEADFIFSAITEELGLLFALCVILICVSSFVMFMNISMNLKDKFYQLTAFGLGVTYIFQVFLTIGGGCKFIPLTGVTLPFISYGGSSVLTTLIMFSITEGLSMIQEEEAEEEKHRRKRIRQKKKKQAGRKKDRPVYEYEDLDFEEDGETFEQEEE</sequence>
<evidence type="ECO:0000256" key="7">
    <source>
        <dbReference type="SAM" id="Phobius"/>
    </source>
</evidence>
<dbReference type="Pfam" id="PF01098">
    <property type="entry name" value="FTSW_RODA_SPOVE"/>
    <property type="match status" value="1"/>
</dbReference>
<dbReference type="EMBL" id="JAOQKJ010000002">
    <property type="protein sequence ID" value="MCU6743408.1"/>
    <property type="molecule type" value="Genomic_DNA"/>
</dbReference>
<evidence type="ECO:0000256" key="3">
    <source>
        <dbReference type="ARBA" id="ARBA00022960"/>
    </source>
</evidence>
<evidence type="ECO:0000256" key="5">
    <source>
        <dbReference type="ARBA" id="ARBA00023136"/>
    </source>
</evidence>
<feature type="compositionally biased region" description="Acidic residues" evidence="6">
    <location>
        <begin position="462"/>
        <end position="480"/>
    </location>
</feature>
<feature type="transmembrane region" description="Helical" evidence="7">
    <location>
        <begin position="193"/>
        <end position="225"/>
    </location>
</feature>
<feature type="transmembrane region" description="Helical" evidence="7">
    <location>
        <begin position="395"/>
        <end position="420"/>
    </location>
</feature>
<dbReference type="RefSeq" id="WP_118796951.1">
    <property type="nucleotide sequence ID" value="NZ_JAOQKJ010000002.1"/>
</dbReference>
<feature type="transmembrane region" description="Helical" evidence="7">
    <location>
        <begin position="96"/>
        <end position="116"/>
    </location>
</feature>
<dbReference type="InterPro" id="IPR001182">
    <property type="entry name" value="FtsW/RodA"/>
</dbReference>
<keyword evidence="4 7" id="KW-1133">Transmembrane helix</keyword>
<keyword evidence="3" id="KW-0133">Cell shape</keyword>
<evidence type="ECO:0000256" key="1">
    <source>
        <dbReference type="ARBA" id="ARBA00004141"/>
    </source>
</evidence>
<feature type="transmembrane region" description="Helical" evidence="7">
    <location>
        <begin position="232"/>
        <end position="249"/>
    </location>
</feature>
<dbReference type="PANTHER" id="PTHR30474">
    <property type="entry name" value="CELL CYCLE PROTEIN"/>
    <property type="match status" value="1"/>
</dbReference>
<keyword evidence="5 7" id="KW-0472">Membrane</keyword>
<evidence type="ECO:0000313" key="8">
    <source>
        <dbReference type="EMBL" id="MCU6743408.1"/>
    </source>
</evidence>
<proteinExistence type="predicted"/>
<feature type="compositionally biased region" description="Basic residues" evidence="6">
    <location>
        <begin position="439"/>
        <end position="457"/>
    </location>
</feature>
<feature type="transmembrane region" description="Helical" evidence="7">
    <location>
        <begin position="12"/>
        <end position="28"/>
    </location>
</feature>
<keyword evidence="2 7" id="KW-0812">Transmembrane</keyword>
<feature type="transmembrane region" description="Helical" evidence="7">
    <location>
        <begin position="339"/>
        <end position="358"/>
    </location>
</feature>
<feature type="transmembrane region" description="Helical" evidence="7">
    <location>
        <begin position="69"/>
        <end position="89"/>
    </location>
</feature>
<feature type="transmembrane region" description="Helical" evidence="7">
    <location>
        <begin position="152"/>
        <end position="173"/>
    </location>
</feature>
<feature type="transmembrane region" description="Helical" evidence="7">
    <location>
        <begin position="44"/>
        <end position="63"/>
    </location>
</feature>
<evidence type="ECO:0000256" key="2">
    <source>
        <dbReference type="ARBA" id="ARBA00022692"/>
    </source>
</evidence>
<feature type="region of interest" description="Disordered" evidence="6">
    <location>
        <begin position="433"/>
        <end position="480"/>
    </location>
</feature>
<evidence type="ECO:0000256" key="6">
    <source>
        <dbReference type="SAM" id="MobiDB-lite"/>
    </source>
</evidence>
<dbReference type="Proteomes" id="UP001652432">
    <property type="component" value="Unassembled WGS sequence"/>
</dbReference>
<gene>
    <name evidence="8" type="ORF">OCV77_02635</name>
</gene>
<comment type="subcellular location">
    <subcellularLocation>
        <location evidence="1">Membrane</location>
        <topology evidence="1">Multi-pass membrane protein</topology>
    </subcellularLocation>
</comment>
<organism evidence="8 9">
    <name type="scientific">Suilimivivens aceti</name>
    <dbReference type="NCBI Taxonomy" id="2981774"/>
    <lineage>
        <taxon>Bacteria</taxon>
        <taxon>Bacillati</taxon>
        <taxon>Bacillota</taxon>
        <taxon>Clostridia</taxon>
        <taxon>Lachnospirales</taxon>
        <taxon>Lachnospiraceae</taxon>
        <taxon>Suilimivivens</taxon>
    </lineage>
</organism>
<evidence type="ECO:0000313" key="9">
    <source>
        <dbReference type="Proteomes" id="UP001652432"/>
    </source>
</evidence>
<feature type="transmembrane region" description="Helical" evidence="7">
    <location>
        <begin position="122"/>
        <end position="140"/>
    </location>
</feature>
<accession>A0ABT2SZI4</accession>
<feature type="transmembrane region" description="Helical" evidence="7">
    <location>
        <begin position="255"/>
        <end position="274"/>
    </location>
</feature>
<keyword evidence="9" id="KW-1185">Reference proteome</keyword>
<dbReference type="PANTHER" id="PTHR30474:SF3">
    <property type="entry name" value="PEPTIDOGLYCAN GLYCOSYLTRANSFERASE RODA"/>
    <property type="match status" value="1"/>
</dbReference>
<protein>
    <submittedName>
        <fullName evidence="8">FtsW/RodA/SpoVE family cell cycle protein</fullName>
    </submittedName>
</protein>